<feature type="region of interest" description="Disordered" evidence="1">
    <location>
        <begin position="217"/>
        <end position="245"/>
    </location>
</feature>
<sequence length="290" mass="34423">MTTGEIHSLHKLWTHLCQMAEALNDRSKIIAEYNDKMPADDHFLCSYRQRYVSDPSQQIKNIYISTNSTKFDRFNDFVGFLIYSYDDKTDFYLSNRHCKTGCLLIKEISTVNHIVHNGMPEKLFEWFFNGTEVDQKFKGIGFRFRAHKREWRFHRFNDEEVHPNEKKLVEMALLCMYENGSWITNQSMNVDQLKKMARDMFYMKLHEIKTVFDSRKNELEHNDQSSQMSSNHNPHEASSSLQLNSFEGSPVHNPAILNKDDGWNYVQALRIIEERINNYQKRMDQLLDDV</sequence>
<evidence type="ECO:0000313" key="5">
    <source>
        <dbReference type="EMBL" id="CAF4434614.1"/>
    </source>
</evidence>
<dbReference type="EMBL" id="CAJNOQ010029885">
    <property type="protein sequence ID" value="CAF1571196.1"/>
    <property type="molecule type" value="Genomic_DNA"/>
</dbReference>
<comment type="caution">
    <text evidence="3">The sequence shown here is derived from an EMBL/GenBank/DDBJ whole genome shotgun (WGS) entry which is preliminary data.</text>
</comment>
<name>A0A815YJ45_9BILA</name>
<dbReference type="EMBL" id="CAJOBC010095718">
    <property type="protein sequence ID" value="CAF4434614.1"/>
    <property type="molecule type" value="Genomic_DNA"/>
</dbReference>
<proteinExistence type="predicted"/>
<keyword evidence="6" id="KW-1185">Reference proteome</keyword>
<dbReference type="Proteomes" id="UP000681722">
    <property type="component" value="Unassembled WGS sequence"/>
</dbReference>
<feature type="compositionally biased region" description="Polar residues" evidence="1">
    <location>
        <begin position="224"/>
        <end position="245"/>
    </location>
</feature>
<protein>
    <submittedName>
        <fullName evidence="3">Uncharacterized protein</fullName>
    </submittedName>
</protein>
<dbReference type="EMBL" id="CAJOBA010001229">
    <property type="protein sequence ID" value="CAF3583698.1"/>
    <property type="molecule type" value="Genomic_DNA"/>
</dbReference>
<accession>A0A815YJ45</accession>
<dbReference type="OrthoDB" id="9988667at2759"/>
<evidence type="ECO:0000313" key="6">
    <source>
        <dbReference type="Proteomes" id="UP000663829"/>
    </source>
</evidence>
<dbReference type="Proteomes" id="UP000682733">
    <property type="component" value="Unassembled WGS sequence"/>
</dbReference>
<evidence type="ECO:0000313" key="3">
    <source>
        <dbReference type="EMBL" id="CAF1571196.1"/>
    </source>
</evidence>
<dbReference type="Proteomes" id="UP000677228">
    <property type="component" value="Unassembled WGS sequence"/>
</dbReference>
<dbReference type="AlphaFoldDB" id="A0A815YJ45"/>
<evidence type="ECO:0000256" key="1">
    <source>
        <dbReference type="SAM" id="MobiDB-lite"/>
    </source>
</evidence>
<organism evidence="3 6">
    <name type="scientific">Didymodactylos carnosus</name>
    <dbReference type="NCBI Taxonomy" id="1234261"/>
    <lineage>
        <taxon>Eukaryota</taxon>
        <taxon>Metazoa</taxon>
        <taxon>Spiralia</taxon>
        <taxon>Gnathifera</taxon>
        <taxon>Rotifera</taxon>
        <taxon>Eurotatoria</taxon>
        <taxon>Bdelloidea</taxon>
        <taxon>Philodinida</taxon>
        <taxon>Philodinidae</taxon>
        <taxon>Didymodactylos</taxon>
    </lineage>
</organism>
<dbReference type="EMBL" id="CAJNOK010001229">
    <property type="protein sequence ID" value="CAF0800390.1"/>
    <property type="molecule type" value="Genomic_DNA"/>
</dbReference>
<evidence type="ECO:0000313" key="2">
    <source>
        <dbReference type="EMBL" id="CAF0800390.1"/>
    </source>
</evidence>
<reference evidence="3" key="1">
    <citation type="submission" date="2021-02" db="EMBL/GenBank/DDBJ databases">
        <authorList>
            <person name="Nowell W R."/>
        </authorList>
    </citation>
    <scope>NUCLEOTIDE SEQUENCE</scope>
</reference>
<gene>
    <name evidence="3" type="ORF">GPM918_LOCUS40408</name>
    <name evidence="2" type="ORF">OVA965_LOCUS4614</name>
    <name evidence="5" type="ORF">SRO942_LOCUS41351</name>
    <name evidence="4" type="ORF">TMI583_LOCUS4612</name>
</gene>
<dbReference type="Proteomes" id="UP000663829">
    <property type="component" value="Unassembled WGS sequence"/>
</dbReference>
<evidence type="ECO:0000313" key="4">
    <source>
        <dbReference type="EMBL" id="CAF3583698.1"/>
    </source>
</evidence>